<proteinExistence type="inferred from homology"/>
<evidence type="ECO:0000259" key="7">
    <source>
        <dbReference type="Pfam" id="PF00933"/>
    </source>
</evidence>
<dbReference type="SUPFAM" id="SSF52279">
    <property type="entry name" value="Beta-D-glucan exohydrolase, C-terminal domain"/>
    <property type="match status" value="1"/>
</dbReference>
<evidence type="ECO:0000256" key="2">
    <source>
        <dbReference type="ARBA" id="ARBA00005336"/>
    </source>
</evidence>
<dbReference type="SUPFAM" id="SSF51445">
    <property type="entry name" value="(Trans)glycosidases"/>
    <property type="match status" value="1"/>
</dbReference>
<dbReference type="InterPro" id="IPR001764">
    <property type="entry name" value="Glyco_hydro_3_N"/>
</dbReference>
<reference evidence="9 10" key="1">
    <citation type="submission" date="2020-06" db="EMBL/GenBank/DDBJ databases">
        <authorList>
            <person name="Jo H."/>
        </authorList>
    </citation>
    <scope>NUCLEOTIDE SEQUENCE [LARGE SCALE GENOMIC DNA]</scope>
    <source>
        <strain evidence="9 10">I46</strain>
    </source>
</reference>
<dbReference type="InterPro" id="IPR036962">
    <property type="entry name" value="Glyco_hydro_3_N_sf"/>
</dbReference>
<evidence type="ECO:0000256" key="1">
    <source>
        <dbReference type="ARBA" id="ARBA00000448"/>
    </source>
</evidence>
<dbReference type="InterPro" id="IPR036881">
    <property type="entry name" value="Glyco_hydro_3_C_sf"/>
</dbReference>
<dbReference type="Gene3D" id="3.20.20.300">
    <property type="entry name" value="Glycoside hydrolase, family 3, N-terminal domain"/>
    <property type="match status" value="1"/>
</dbReference>
<evidence type="ECO:0000256" key="3">
    <source>
        <dbReference type="ARBA" id="ARBA00012744"/>
    </source>
</evidence>
<dbReference type="PANTHER" id="PTHR30620">
    <property type="entry name" value="PERIPLASMIC BETA-GLUCOSIDASE-RELATED"/>
    <property type="match status" value="1"/>
</dbReference>
<keyword evidence="4" id="KW-0732">Signal</keyword>
<dbReference type="PANTHER" id="PTHR30620:SF16">
    <property type="entry name" value="LYSOSOMAL BETA GLUCOSIDASE"/>
    <property type="match status" value="1"/>
</dbReference>
<dbReference type="GO" id="GO:0008422">
    <property type="term" value="F:beta-glucosidase activity"/>
    <property type="evidence" value="ECO:0007669"/>
    <property type="project" value="UniProtKB-EC"/>
</dbReference>
<dbReference type="Pfam" id="PF00933">
    <property type="entry name" value="Glyco_hydro_3"/>
    <property type="match status" value="1"/>
</dbReference>
<keyword evidence="6" id="KW-0326">Glycosidase</keyword>
<evidence type="ECO:0000313" key="9">
    <source>
        <dbReference type="EMBL" id="QLD11080.1"/>
    </source>
</evidence>
<evidence type="ECO:0000256" key="5">
    <source>
        <dbReference type="ARBA" id="ARBA00022801"/>
    </source>
</evidence>
<sequence>MRPDLLTAPDGTRFRDLNGNGVLDPYEDPRLSPEVRTDDLLARLSPAEKIGLMFQTVIEIGPEGEVLEAPGAISKSPTSDVVVGKNMSHFNVHAIRSAREGARWNNNLQRLAESTPHGVPVTISTDPRHAFVENTGVAFSAGPFSQWPEPMGLAALDDREVIEQFADVARREYRAVGIRAALHPQIDLPTEARWARQAQTFGYDAERVSQITAAYLRGFQGDELGPDSVACTTKHFPGGGPQLDGEDAHFPYGREQVYPGGLFDYHLEPFREAIRRGTAGMMPYYGMPVGLVRDGRPIAEVGFAYNRQIITDLLRDELGYDGVVVTDWELVNDNHVGDQVLPARAWGVEELDPTERMLRLLEAGVDQFGGEECTELLVDLVERGVVPIERVDASARRILLVKFRLGLFDDPYVDEDEAERIVGNAEFRELGTRAQAESLTVLQNRGDVLPLASAARPRIYAENIRDEALAPYGVRVASPEDADVALVRVGAPFEPRDDLFLEKWFHQGSLEFGPGLVARLARVAGHAPLVLVVGLDRPAILTPFLPIASAVVADYGSSDAAVLAALTGEVAPRGRLPIEVPRSMDEVRRSRTDVPGDTVDPVFPRGSGLSIVTA</sequence>
<gene>
    <name evidence="9" type="ORF">HW566_04340</name>
</gene>
<comment type="catalytic activity">
    <reaction evidence="1">
        <text>Hydrolysis of terminal, non-reducing beta-D-glucosyl residues with release of beta-D-glucose.</text>
        <dbReference type="EC" id="3.2.1.21"/>
    </reaction>
</comment>
<evidence type="ECO:0000313" key="10">
    <source>
        <dbReference type="Proteomes" id="UP000509638"/>
    </source>
</evidence>
<dbReference type="EC" id="3.2.1.21" evidence="3"/>
<organism evidence="9 10">
    <name type="scientific">Microbacterium oleivorans</name>
    <dbReference type="NCBI Taxonomy" id="273677"/>
    <lineage>
        <taxon>Bacteria</taxon>
        <taxon>Bacillati</taxon>
        <taxon>Actinomycetota</taxon>
        <taxon>Actinomycetes</taxon>
        <taxon>Micrococcales</taxon>
        <taxon>Microbacteriaceae</taxon>
        <taxon>Microbacterium</taxon>
    </lineage>
</organism>
<dbReference type="GO" id="GO:0009251">
    <property type="term" value="P:glucan catabolic process"/>
    <property type="evidence" value="ECO:0007669"/>
    <property type="project" value="TreeGrafter"/>
</dbReference>
<dbReference type="Gene3D" id="3.40.50.1700">
    <property type="entry name" value="Glycoside hydrolase family 3 C-terminal domain"/>
    <property type="match status" value="1"/>
</dbReference>
<accession>A0A7D5JCN9</accession>
<name>A0A7D5JCN9_9MICO</name>
<comment type="similarity">
    <text evidence="2">Belongs to the glycosyl hydrolase 3 family.</text>
</comment>
<dbReference type="PRINTS" id="PR00133">
    <property type="entry name" value="GLHYDRLASE3"/>
</dbReference>
<keyword evidence="5 9" id="KW-0378">Hydrolase</keyword>
<dbReference type="AlphaFoldDB" id="A0A7D5JCN9"/>
<feature type="domain" description="Glycoside hydrolase family 3 N-terminal" evidence="7">
    <location>
        <begin position="97"/>
        <end position="399"/>
    </location>
</feature>
<evidence type="ECO:0000256" key="4">
    <source>
        <dbReference type="ARBA" id="ARBA00022729"/>
    </source>
</evidence>
<dbReference type="InterPro" id="IPR002772">
    <property type="entry name" value="Glyco_hydro_3_C"/>
</dbReference>
<feature type="domain" description="Glycoside hydrolase family 3 C-terminal" evidence="8">
    <location>
        <begin position="476"/>
        <end position="610"/>
    </location>
</feature>
<dbReference type="Proteomes" id="UP000509638">
    <property type="component" value="Chromosome"/>
</dbReference>
<dbReference type="InterPro" id="IPR017853">
    <property type="entry name" value="GH"/>
</dbReference>
<protein>
    <recommendedName>
        <fullName evidence="3">beta-glucosidase</fullName>
        <ecNumber evidence="3">3.2.1.21</ecNumber>
    </recommendedName>
</protein>
<evidence type="ECO:0000256" key="6">
    <source>
        <dbReference type="ARBA" id="ARBA00023295"/>
    </source>
</evidence>
<evidence type="ECO:0000259" key="8">
    <source>
        <dbReference type="Pfam" id="PF01915"/>
    </source>
</evidence>
<dbReference type="Pfam" id="PF01915">
    <property type="entry name" value="Glyco_hydro_3_C"/>
    <property type="match status" value="1"/>
</dbReference>
<dbReference type="InterPro" id="IPR051915">
    <property type="entry name" value="Cellulose_Degrad_GH3"/>
</dbReference>
<dbReference type="RefSeq" id="WP_178010730.1">
    <property type="nucleotide sequence ID" value="NZ_CP058316.1"/>
</dbReference>
<dbReference type="EMBL" id="CP058316">
    <property type="protein sequence ID" value="QLD11080.1"/>
    <property type="molecule type" value="Genomic_DNA"/>
</dbReference>